<gene>
    <name evidence="3" type="ORF">R1sor_016990</name>
</gene>
<evidence type="ECO:0000256" key="1">
    <source>
        <dbReference type="SAM" id="MobiDB-lite"/>
    </source>
</evidence>
<evidence type="ECO:0000313" key="3">
    <source>
        <dbReference type="EMBL" id="KAL3698968.1"/>
    </source>
</evidence>
<dbReference type="Proteomes" id="UP001633002">
    <property type="component" value="Unassembled WGS sequence"/>
</dbReference>
<dbReference type="Pfam" id="PF13966">
    <property type="entry name" value="zf-RVT"/>
    <property type="match status" value="1"/>
</dbReference>
<sequence>MDVNILKRPEALEQMKTTWEEHPIWAQEARRRWYLALGRIRFGGSGKFMSSVSVELERRGAKKAALIAWDQLAQSKEEGGIGWIPIKEKAMAMQVRTMVQLLLGGTAEWSQLAKSLVLRTLRHGQYQRERSQWSATDGLILLPLGKIKGSSYLSRMVRTWNRVCHMIKWSATCLEIPSHFTIAQGIHLMCWDNQEEFKMYGKAIAALRKVGVHSVQEGKQWSATTGTWRTKMAQVGVFLEEQDAAKLETMESWISSRTPVNKQIQEIQGWQWRDGNAPFEWIYPTRFWTGKFKKTQDFTTLLKEKWGIISAADSWSSRWRKLWAAALSYRRKIWLWRFFQRGIFTGNRGKNWSKQERTCQWCSTHEETIKHGLWECNRLNMRQQELKEVGLIPASCQNLIEWFDAALQWSGTNPSYLWGLAIYLTQVWSERNELKHRSKRSRLPTEKLLQQAALEIDSFPHDHTSNGSLTQLSKAKETVTAWKNTWARSRRPDRINDEVDADASTTTPTTGSEEEVQEEQETSLTVDAPSSSDESSSSGPSGSTSSAETGNRRQSHTRQTWGHDE</sequence>
<dbReference type="AlphaFoldDB" id="A0ABD3I5K0"/>
<evidence type="ECO:0000259" key="2">
    <source>
        <dbReference type="Pfam" id="PF13966"/>
    </source>
</evidence>
<protein>
    <recommendedName>
        <fullName evidence="2">Reverse transcriptase zinc-binding domain-containing protein</fullName>
    </recommendedName>
</protein>
<organism evidence="3 4">
    <name type="scientific">Riccia sorocarpa</name>
    <dbReference type="NCBI Taxonomy" id="122646"/>
    <lineage>
        <taxon>Eukaryota</taxon>
        <taxon>Viridiplantae</taxon>
        <taxon>Streptophyta</taxon>
        <taxon>Embryophyta</taxon>
        <taxon>Marchantiophyta</taxon>
        <taxon>Marchantiopsida</taxon>
        <taxon>Marchantiidae</taxon>
        <taxon>Marchantiales</taxon>
        <taxon>Ricciaceae</taxon>
        <taxon>Riccia</taxon>
    </lineage>
</organism>
<feature type="region of interest" description="Disordered" evidence="1">
    <location>
        <begin position="490"/>
        <end position="565"/>
    </location>
</feature>
<comment type="caution">
    <text evidence="3">The sequence shown here is derived from an EMBL/GenBank/DDBJ whole genome shotgun (WGS) entry which is preliminary data.</text>
</comment>
<name>A0ABD3I5K0_9MARC</name>
<proteinExistence type="predicted"/>
<reference evidence="3 4" key="1">
    <citation type="submission" date="2024-09" db="EMBL/GenBank/DDBJ databases">
        <title>Chromosome-scale assembly of Riccia sorocarpa.</title>
        <authorList>
            <person name="Paukszto L."/>
        </authorList>
    </citation>
    <scope>NUCLEOTIDE SEQUENCE [LARGE SCALE GENOMIC DNA]</scope>
    <source>
        <strain evidence="3">LP-2024</strain>
        <tissue evidence="3">Aerial parts of the thallus</tissue>
    </source>
</reference>
<feature type="domain" description="Reverse transcriptase zinc-binding" evidence="2">
    <location>
        <begin position="304"/>
        <end position="377"/>
    </location>
</feature>
<dbReference type="EMBL" id="JBJQOH010000001">
    <property type="protein sequence ID" value="KAL3698968.1"/>
    <property type="molecule type" value="Genomic_DNA"/>
</dbReference>
<accession>A0ABD3I5K0</accession>
<feature type="compositionally biased region" description="Low complexity" evidence="1">
    <location>
        <begin position="527"/>
        <end position="549"/>
    </location>
</feature>
<dbReference type="InterPro" id="IPR026960">
    <property type="entry name" value="RVT-Znf"/>
</dbReference>
<evidence type="ECO:0000313" key="4">
    <source>
        <dbReference type="Proteomes" id="UP001633002"/>
    </source>
</evidence>
<feature type="compositionally biased region" description="Acidic residues" evidence="1">
    <location>
        <begin position="512"/>
        <end position="521"/>
    </location>
</feature>
<keyword evidence="4" id="KW-1185">Reference proteome</keyword>